<proteinExistence type="predicted"/>
<feature type="transmembrane region" description="Helical" evidence="1">
    <location>
        <begin position="111"/>
        <end position="129"/>
    </location>
</feature>
<reference evidence="2" key="3">
    <citation type="submission" date="2025-09" db="UniProtKB">
        <authorList>
            <consortium name="Ensembl"/>
        </authorList>
    </citation>
    <scope>IDENTIFICATION</scope>
    <source>
        <strain evidence="2">Thoroughbred</strain>
    </source>
</reference>
<name>A0A9L0S2M2_HORSE</name>
<dbReference type="Proteomes" id="UP000002281">
    <property type="component" value="Chromosome 18"/>
</dbReference>
<dbReference type="AlphaFoldDB" id="A0A9L0S2M2"/>
<evidence type="ECO:0000256" key="1">
    <source>
        <dbReference type="SAM" id="Phobius"/>
    </source>
</evidence>
<feature type="transmembrane region" description="Helical" evidence="1">
    <location>
        <begin position="68"/>
        <end position="91"/>
    </location>
</feature>
<keyword evidence="1" id="KW-1133">Transmembrane helix</keyword>
<reference evidence="2" key="2">
    <citation type="submission" date="2025-08" db="UniProtKB">
        <authorList>
            <consortium name="Ensembl"/>
        </authorList>
    </citation>
    <scope>IDENTIFICATION</scope>
    <source>
        <strain evidence="2">Thoroughbred</strain>
    </source>
</reference>
<sequence length="162" mass="17839">MGSVFLSSLSVSSLLEYRNATDFCQLILYPATLLQLLIISNSFLMDSLGFSIYKIMSSTNSKSFPSSLPIWIPFTYFSCLIALAETCSTMLNKTGESGQPCPLPVLRGLAFSPSLLSMMLTMGLSYMAFIMPRYFPFIPILLRVVIINGCWILSNPFAASLG</sequence>
<keyword evidence="1" id="KW-0812">Transmembrane</keyword>
<evidence type="ECO:0000313" key="2">
    <source>
        <dbReference type="Ensembl" id="ENSECAP00000068289.1"/>
    </source>
</evidence>
<evidence type="ECO:0000313" key="3">
    <source>
        <dbReference type="Proteomes" id="UP000002281"/>
    </source>
</evidence>
<accession>A0A9L0S2M2</accession>
<protein>
    <submittedName>
        <fullName evidence="2">Uncharacterized protein</fullName>
    </submittedName>
</protein>
<reference evidence="2 3" key="1">
    <citation type="journal article" date="2009" name="Science">
        <title>Genome sequence, comparative analysis, and population genetics of the domestic horse.</title>
        <authorList>
            <consortium name="Broad Institute Genome Sequencing Platform"/>
            <consortium name="Broad Institute Whole Genome Assembly Team"/>
            <person name="Wade C.M."/>
            <person name="Giulotto E."/>
            <person name="Sigurdsson S."/>
            <person name="Zoli M."/>
            <person name="Gnerre S."/>
            <person name="Imsland F."/>
            <person name="Lear T.L."/>
            <person name="Adelson D.L."/>
            <person name="Bailey E."/>
            <person name="Bellone R.R."/>
            <person name="Bloecker H."/>
            <person name="Distl O."/>
            <person name="Edgar R.C."/>
            <person name="Garber M."/>
            <person name="Leeb T."/>
            <person name="Mauceli E."/>
            <person name="MacLeod J.N."/>
            <person name="Penedo M.C.T."/>
            <person name="Raison J.M."/>
            <person name="Sharpe T."/>
            <person name="Vogel J."/>
            <person name="Andersson L."/>
            <person name="Antczak D.F."/>
            <person name="Biagi T."/>
            <person name="Binns M.M."/>
            <person name="Chowdhary B.P."/>
            <person name="Coleman S.J."/>
            <person name="Della Valle G."/>
            <person name="Fryc S."/>
            <person name="Guerin G."/>
            <person name="Hasegawa T."/>
            <person name="Hill E.W."/>
            <person name="Jurka J."/>
            <person name="Kiialainen A."/>
            <person name="Lindgren G."/>
            <person name="Liu J."/>
            <person name="Magnani E."/>
            <person name="Mickelson J.R."/>
            <person name="Murray J."/>
            <person name="Nergadze S.G."/>
            <person name="Onofrio R."/>
            <person name="Pedroni S."/>
            <person name="Piras M.F."/>
            <person name="Raudsepp T."/>
            <person name="Rocchi M."/>
            <person name="Roeed K.H."/>
            <person name="Ryder O.A."/>
            <person name="Searle S."/>
            <person name="Skow L."/>
            <person name="Swinburne J.E."/>
            <person name="Syvaenen A.C."/>
            <person name="Tozaki T."/>
            <person name="Valberg S.J."/>
            <person name="Vaudin M."/>
            <person name="White J.R."/>
            <person name="Zody M.C."/>
            <person name="Lander E.S."/>
            <person name="Lindblad-Toh K."/>
        </authorList>
    </citation>
    <scope>NUCLEOTIDE SEQUENCE [LARGE SCALE GENOMIC DNA]</scope>
    <source>
        <strain evidence="2 3">Thoroughbred</strain>
    </source>
</reference>
<keyword evidence="3" id="KW-1185">Reference proteome</keyword>
<feature type="transmembrane region" description="Helical" evidence="1">
    <location>
        <begin position="141"/>
        <end position="159"/>
    </location>
</feature>
<keyword evidence="1" id="KW-0472">Membrane</keyword>
<organism evidence="2 3">
    <name type="scientific">Equus caballus</name>
    <name type="common">Horse</name>
    <dbReference type="NCBI Taxonomy" id="9796"/>
    <lineage>
        <taxon>Eukaryota</taxon>
        <taxon>Metazoa</taxon>
        <taxon>Chordata</taxon>
        <taxon>Craniata</taxon>
        <taxon>Vertebrata</taxon>
        <taxon>Euteleostomi</taxon>
        <taxon>Mammalia</taxon>
        <taxon>Eutheria</taxon>
        <taxon>Laurasiatheria</taxon>
        <taxon>Perissodactyla</taxon>
        <taxon>Equidae</taxon>
        <taxon>Equus</taxon>
    </lineage>
</organism>
<dbReference type="GeneTree" id="ENSGT01090000263194"/>
<feature type="transmembrane region" description="Helical" evidence="1">
    <location>
        <begin position="36"/>
        <end position="56"/>
    </location>
</feature>
<dbReference type="Ensembl" id="ENSECAT00000147400.1">
    <property type="protein sequence ID" value="ENSECAP00000068289.1"/>
    <property type="gene ID" value="ENSECAG00000053041.1"/>
</dbReference>